<dbReference type="PANTHER" id="PTHR24148:SF82">
    <property type="entry name" value="HETEROKARYON INCOMPATIBILITY DOMAIN-CONTAINING PROTEIN"/>
    <property type="match status" value="1"/>
</dbReference>
<reference evidence="2" key="1">
    <citation type="journal article" date="2020" name="Stud. Mycol.">
        <title>101 Dothideomycetes genomes: a test case for predicting lifestyles and emergence of pathogens.</title>
        <authorList>
            <person name="Haridas S."/>
            <person name="Albert R."/>
            <person name="Binder M."/>
            <person name="Bloem J."/>
            <person name="Labutti K."/>
            <person name="Salamov A."/>
            <person name="Andreopoulos B."/>
            <person name="Baker S."/>
            <person name="Barry K."/>
            <person name="Bills G."/>
            <person name="Bluhm B."/>
            <person name="Cannon C."/>
            <person name="Castanera R."/>
            <person name="Culley D."/>
            <person name="Daum C."/>
            <person name="Ezra D."/>
            <person name="Gonzalez J."/>
            <person name="Henrissat B."/>
            <person name="Kuo A."/>
            <person name="Liang C."/>
            <person name="Lipzen A."/>
            <person name="Lutzoni F."/>
            <person name="Magnuson J."/>
            <person name="Mondo S."/>
            <person name="Nolan M."/>
            <person name="Ohm R."/>
            <person name="Pangilinan J."/>
            <person name="Park H.-J."/>
            <person name="Ramirez L."/>
            <person name="Alfaro M."/>
            <person name="Sun H."/>
            <person name="Tritt A."/>
            <person name="Yoshinaga Y."/>
            <person name="Zwiers L.-H."/>
            <person name="Turgeon B."/>
            <person name="Goodwin S."/>
            <person name="Spatafora J."/>
            <person name="Crous P."/>
            <person name="Grigoriev I."/>
        </authorList>
    </citation>
    <scope>NUCLEOTIDE SEQUENCE</scope>
    <source>
        <strain evidence="2">HMLAC05119</strain>
    </source>
</reference>
<keyword evidence="3" id="KW-1185">Reference proteome</keyword>
<protein>
    <recommendedName>
        <fullName evidence="1">Heterokaryon incompatibility domain-containing protein</fullName>
    </recommendedName>
</protein>
<evidence type="ECO:0000259" key="1">
    <source>
        <dbReference type="Pfam" id="PF06985"/>
    </source>
</evidence>
<dbReference type="AlphaFoldDB" id="A0A6A5Q698"/>
<evidence type="ECO:0000313" key="2">
    <source>
        <dbReference type="EMBL" id="KAF1911072.1"/>
    </source>
</evidence>
<dbReference type="PANTHER" id="PTHR24148">
    <property type="entry name" value="ANKYRIN REPEAT DOMAIN-CONTAINING PROTEIN 39 HOMOLOG-RELATED"/>
    <property type="match status" value="1"/>
</dbReference>
<proteinExistence type="predicted"/>
<evidence type="ECO:0000313" key="3">
    <source>
        <dbReference type="Proteomes" id="UP000800096"/>
    </source>
</evidence>
<dbReference type="OrthoDB" id="270167at2759"/>
<gene>
    <name evidence="2" type="ORF">BDU57DRAFT_485483</name>
</gene>
<accession>A0A6A5Q698</accession>
<name>A0A6A5Q698_AMPQU</name>
<sequence length="747" mass="83623">MYFPMDFAAPRCFSRFGQCEFLELDGQELDISNFHTRLIVSPSKEILVPTYHRHRWSLPEADIDATTLLSDLGQLAPTVVKEFIPKHYAERSFPLRLLNDIDFQGIEDGYIALSYCRKKFHPETPMSVVTHIAFGWWQEVDQLPMPTSDVIFQAVLQEKRVNEGIWYDQLCIDQNDEAERVASIGAIDSIYKNARIVIVALDDIAVLPEEERLLRYYVEQYNFSKLSYDQQPNVALSPPLMQQKPLLFSFLERILSSSWFDRAWCAHEMKSGQSHVFMVPCYTPYNDGISTVIRFTGAFFLHLLVLGSEVTSPAPAYHGKVRSLHNFFHRRISSNEDDHLAAQRPDTPRTFISDRVALVPTIAETFRLQAGGNPRLPEHLRRQDANRDKMGIALNASGLPLAITTANPLSRPDIEDECLRSLLLVGLAARDPVALCTTGTHLRLHDGSTSWLTRPTTLDVDSDLPAPPRFSKSLNPITQGSDGRAEYVQLGLVFLELPNRTQPSPNFLAHVSRARTYIDLCIQYKLPGSGLWNLSQISGHPRALSTRNIFIQTLACAFQCGSQWLLEVSSGLKSHNASMLEPHVIDVLLNPLLVIENYILAQDGQVALSRLLSFLSTVITSGIPWASGAAEHSHGPLIVTAPSSQSTYDANSSTQTHGGRAVLFAPFEHSKTLVVAVPAAVKDAHYHKLARSWVLTSSSRYTSSPTQPASWTLHSKGILFSDENFKAALQRCTDRRHRVYGPPAHRV</sequence>
<dbReference type="Pfam" id="PF06985">
    <property type="entry name" value="HET"/>
    <property type="match status" value="1"/>
</dbReference>
<dbReference type="EMBL" id="ML979146">
    <property type="protein sequence ID" value="KAF1911072.1"/>
    <property type="molecule type" value="Genomic_DNA"/>
</dbReference>
<feature type="domain" description="Heterokaryon incompatibility" evidence="1">
    <location>
        <begin position="110"/>
        <end position="268"/>
    </location>
</feature>
<dbReference type="InterPro" id="IPR052895">
    <property type="entry name" value="HetReg/Transcr_Mod"/>
</dbReference>
<organism evidence="2 3">
    <name type="scientific">Ampelomyces quisqualis</name>
    <name type="common">Powdery mildew agent</name>
    <dbReference type="NCBI Taxonomy" id="50730"/>
    <lineage>
        <taxon>Eukaryota</taxon>
        <taxon>Fungi</taxon>
        <taxon>Dikarya</taxon>
        <taxon>Ascomycota</taxon>
        <taxon>Pezizomycotina</taxon>
        <taxon>Dothideomycetes</taxon>
        <taxon>Pleosporomycetidae</taxon>
        <taxon>Pleosporales</taxon>
        <taxon>Pleosporineae</taxon>
        <taxon>Phaeosphaeriaceae</taxon>
        <taxon>Ampelomyces</taxon>
    </lineage>
</organism>
<dbReference type="InterPro" id="IPR010730">
    <property type="entry name" value="HET"/>
</dbReference>
<dbReference type="Proteomes" id="UP000800096">
    <property type="component" value="Unassembled WGS sequence"/>
</dbReference>